<proteinExistence type="inferred from homology"/>
<evidence type="ECO:0000259" key="6">
    <source>
        <dbReference type="Pfam" id="PF05029"/>
    </source>
</evidence>
<dbReference type="EMBL" id="PZQS01000014">
    <property type="protein sequence ID" value="PVD18743.1"/>
    <property type="molecule type" value="Genomic_DNA"/>
</dbReference>
<evidence type="ECO:0008006" key="9">
    <source>
        <dbReference type="Google" id="ProtNLM"/>
    </source>
</evidence>
<keyword evidence="3" id="KW-0539">Nucleus</keyword>
<feature type="region of interest" description="Disordered" evidence="4">
    <location>
        <begin position="233"/>
        <end position="252"/>
    </location>
</feature>
<dbReference type="PANTHER" id="PTHR22940:SF5">
    <property type="entry name" value="PROTEIN TIMELESS"/>
    <property type="match status" value="1"/>
</dbReference>
<evidence type="ECO:0000313" key="7">
    <source>
        <dbReference type="EMBL" id="PVD18743.1"/>
    </source>
</evidence>
<dbReference type="Pfam" id="PF05029">
    <property type="entry name" value="TIMELESS_C"/>
    <property type="match status" value="1"/>
</dbReference>
<dbReference type="InterPro" id="IPR006906">
    <property type="entry name" value="Timeless_N"/>
</dbReference>
<dbReference type="GO" id="GO:0043111">
    <property type="term" value="P:replication fork arrest"/>
    <property type="evidence" value="ECO:0007669"/>
    <property type="project" value="TreeGrafter"/>
</dbReference>
<dbReference type="AlphaFoldDB" id="A0A2T7NC41"/>
<comment type="similarity">
    <text evidence="2">Belongs to the timeless family.</text>
</comment>
<evidence type="ECO:0000256" key="3">
    <source>
        <dbReference type="ARBA" id="ARBA00023242"/>
    </source>
</evidence>
<dbReference type="OMA" id="SKCNQRS"/>
<feature type="compositionally biased region" description="Basic and acidic residues" evidence="4">
    <location>
        <begin position="367"/>
        <end position="376"/>
    </location>
</feature>
<dbReference type="OrthoDB" id="6429365at2759"/>
<feature type="region of interest" description="Disordered" evidence="4">
    <location>
        <begin position="350"/>
        <end position="422"/>
    </location>
</feature>
<feature type="compositionally biased region" description="Basic and acidic residues" evidence="4">
    <location>
        <begin position="412"/>
        <end position="422"/>
    </location>
</feature>
<feature type="compositionally biased region" description="Acidic residues" evidence="4">
    <location>
        <begin position="233"/>
        <end position="247"/>
    </location>
</feature>
<dbReference type="GO" id="GO:0003677">
    <property type="term" value="F:DNA binding"/>
    <property type="evidence" value="ECO:0007669"/>
    <property type="project" value="TreeGrafter"/>
</dbReference>
<dbReference type="GO" id="GO:0000076">
    <property type="term" value="P:DNA replication checkpoint signaling"/>
    <property type="evidence" value="ECO:0007669"/>
    <property type="project" value="TreeGrafter"/>
</dbReference>
<dbReference type="InterPro" id="IPR007725">
    <property type="entry name" value="TIMELESS_C"/>
</dbReference>
<feature type="compositionally biased region" description="Low complexity" evidence="4">
    <location>
        <begin position="777"/>
        <end position="789"/>
    </location>
</feature>
<comment type="subcellular location">
    <subcellularLocation>
        <location evidence="1">Nucleus</location>
    </subcellularLocation>
</comment>
<evidence type="ECO:0000256" key="1">
    <source>
        <dbReference type="ARBA" id="ARBA00004123"/>
    </source>
</evidence>
<feature type="region of interest" description="Disordered" evidence="4">
    <location>
        <begin position="768"/>
        <end position="803"/>
    </location>
</feature>
<dbReference type="GO" id="GO:0006281">
    <property type="term" value="P:DNA repair"/>
    <property type="evidence" value="ECO:0007669"/>
    <property type="project" value="TreeGrafter"/>
</dbReference>
<dbReference type="InterPro" id="IPR044998">
    <property type="entry name" value="Timeless"/>
</dbReference>
<keyword evidence="8" id="KW-1185">Reference proteome</keyword>
<feature type="domain" description="Timeless N-terminal" evidence="5">
    <location>
        <begin position="24"/>
        <end position="243"/>
    </location>
</feature>
<organism evidence="7 8">
    <name type="scientific">Pomacea canaliculata</name>
    <name type="common">Golden apple snail</name>
    <dbReference type="NCBI Taxonomy" id="400727"/>
    <lineage>
        <taxon>Eukaryota</taxon>
        <taxon>Metazoa</taxon>
        <taxon>Spiralia</taxon>
        <taxon>Lophotrochozoa</taxon>
        <taxon>Mollusca</taxon>
        <taxon>Gastropoda</taxon>
        <taxon>Caenogastropoda</taxon>
        <taxon>Architaenioglossa</taxon>
        <taxon>Ampullarioidea</taxon>
        <taxon>Ampullariidae</taxon>
        <taxon>Pomacea</taxon>
    </lineage>
</organism>
<accession>A0A2T7NC41</accession>
<evidence type="ECO:0000256" key="4">
    <source>
        <dbReference type="SAM" id="MobiDB-lite"/>
    </source>
</evidence>
<protein>
    <recommendedName>
        <fullName evidence="9">Timeless N-terminal domain-containing protein</fullName>
    </recommendedName>
</protein>
<evidence type="ECO:0000259" key="5">
    <source>
        <dbReference type="Pfam" id="PF04821"/>
    </source>
</evidence>
<evidence type="ECO:0000256" key="2">
    <source>
        <dbReference type="ARBA" id="ARBA00008174"/>
    </source>
</evidence>
<reference evidence="7 8" key="1">
    <citation type="submission" date="2018-04" db="EMBL/GenBank/DDBJ databases">
        <title>The genome of golden apple snail Pomacea canaliculata provides insight into stress tolerance and invasive adaptation.</title>
        <authorList>
            <person name="Liu C."/>
            <person name="Liu B."/>
            <person name="Ren Y."/>
            <person name="Zhang Y."/>
            <person name="Wang H."/>
            <person name="Li S."/>
            <person name="Jiang F."/>
            <person name="Yin L."/>
            <person name="Zhang G."/>
            <person name="Qian W."/>
            <person name="Fan W."/>
        </authorList>
    </citation>
    <scope>NUCLEOTIDE SEQUENCE [LARGE SCALE GENOMIC DNA]</scope>
    <source>
        <strain evidence="7">SZHN2017</strain>
        <tissue evidence="7">Muscle</tissue>
    </source>
</reference>
<name>A0A2T7NC41_POMCA</name>
<dbReference type="Proteomes" id="UP000245119">
    <property type="component" value="Linkage Group LG14"/>
</dbReference>
<dbReference type="STRING" id="400727.A0A2T7NC41"/>
<gene>
    <name evidence="7" type="ORF">C0Q70_21294</name>
</gene>
<feature type="domain" description="Timeless C-terminal" evidence="6">
    <location>
        <begin position="900"/>
        <end position="1003"/>
    </location>
</feature>
<sequence>MEWNIMEPGSSSALGVGSLVEDVYLPADDCEDVLDEVITNLAKEDPKLRNGRRKLAFDKIVEKDLVPLIKSCVDEDIFARAVRLLANLSQPLDVFLQLNIPLSQQCQKEIMALVDNAKACCSDIDFFKSLHSMMVQTLNKSCKLQFADCQMLNHCILLLRNLLHTSGPVCGDMPVSYSSITLQSLLSSFFLSEMDKLVLRLLNHPQKEEWVVSVVQLLSLVFKDYAGVLLDGESDDEELEEEEEDRSDGDGASEIFEFLPSQTSHGLSKHFDEQLHLNNTVTDDMQTGSCVDADNNSEKHFECTANATEDKNGQHFTTSREAKDKIMLVDEEEDSRFFVKPDPITLAEGCTRISHIQNEEDMSLSDESMRKDKSDSGFKSGESTSHGGSQENLEERECYPDNDSADGAEMFQKGDRKHEDEKDISQISAMVWENFQKNLATEKEIASELSSGSCLMDVDIIISYLRQFATEIVTSGLSSLVRGLMKALMSSYEDILDDSFFMWTVGFFISYARHSNMELDKFKDVLNLDVFGFLIYQGFRNCENLVIQHQRQEKCSLIKYRLHLVVCTLNQMFQVILANSKRDLKEGSYLQTLQRCLAQMGDLQQLFILLIRTHQQPLQDLVYLRDLVHTNHIFLLLLEDWVCRGFLPHKFSMLSHIRQYATVTVMRKYGSLLEQYSNNKESLNVAVLTMMYHVAGDCSRCDVLLQLPILKAFCEIWGDVTFSKYVEFNDLIEYVLETFMSMAFEDPMKCAQNLFGLTAKDVEAIQASEDSEKDKVTSSSTKAAPTSSTGRSFGSDGVKPTGPLTREEQDLLFTWMTDAHGSASIVDDLLKHLKNHGSSATRQQVILHLLTNGWLEEKQVENLSEEIKELKTKDMVHSSRKEELLAGLPSFESDQLLPFLIEKIKGSGFQPQLCWLQEQLLEAAYIRLGVRDAKYRVYVEEPIARFFTLQDKSIPLVTVSEEQEMAMRDPYFSILLQSLGLFLADDTNSLFCRIPHFLTPSELIHKAQQIGEIGTDSVKFDLAEVQDDPSYTEFTPFEHPLPGKVEGTAHLIKLPAKDQSHQWLSFVCYLNNTKILTV</sequence>
<dbReference type="PANTHER" id="PTHR22940">
    <property type="entry name" value="TIMEOUT/TIMELESS-2"/>
    <property type="match status" value="1"/>
</dbReference>
<feature type="compositionally biased region" description="Polar residues" evidence="4">
    <location>
        <begin position="381"/>
        <end position="391"/>
    </location>
</feature>
<dbReference type="GO" id="GO:0031298">
    <property type="term" value="C:replication fork protection complex"/>
    <property type="evidence" value="ECO:0007669"/>
    <property type="project" value="TreeGrafter"/>
</dbReference>
<evidence type="ECO:0000313" key="8">
    <source>
        <dbReference type="Proteomes" id="UP000245119"/>
    </source>
</evidence>
<dbReference type="Pfam" id="PF04821">
    <property type="entry name" value="TIMELESS"/>
    <property type="match status" value="1"/>
</dbReference>
<comment type="caution">
    <text evidence="7">The sequence shown here is derived from an EMBL/GenBank/DDBJ whole genome shotgun (WGS) entry which is preliminary data.</text>
</comment>
<dbReference type="GO" id="GO:0048511">
    <property type="term" value="P:rhythmic process"/>
    <property type="evidence" value="ECO:0007669"/>
    <property type="project" value="UniProtKB-KW"/>
</dbReference>